<evidence type="ECO:0000313" key="3">
    <source>
        <dbReference type="EMBL" id="CAI9084559.1"/>
    </source>
</evidence>
<sequence>MSIYFLWTAPIVIVFEQWIVGALHCLAKLLACNKERKRKQQDENKSFNQNVRDHLF</sequence>
<feature type="transmembrane region" description="Helical" evidence="2">
    <location>
        <begin position="6"/>
        <end position="31"/>
    </location>
</feature>
<name>A0ABM9IAD6_9BACT</name>
<evidence type="ECO:0000256" key="1">
    <source>
        <dbReference type="SAM" id="MobiDB-lite"/>
    </source>
</evidence>
<organism evidence="3 4">
    <name type="scientific">Candidatus Methylacidiphilum fumarolicum</name>
    <dbReference type="NCBI Taxonomy" id="591154"/>
    <lineage>
        <taxon>Bacteria</taxon>
        <taxon>Pseudomonadati</taxon>
        <taxon>Verrucomicrobiota</taxon>
        <taxon>Methylacidiphilae</taxon>
        <taxon>Methylacidiphilales</taxon>
        <taxon>Methylacidiphilaceae</taxon>
        <taxon>Methylacidiphilum (ex Ratnadevi et al. 2023)</taxon>
    </lineage>
</organism>
<feature type="region of interest" description="Disordered" evidence="1">
    <location>
        <begin position="36"/>
        <end position="56"/>
    </location>
</feature>
<accession>A0ABM9IAD6</accession>
<feature type="compositionally biased region" description="Basic and acidic residues" evidence="1">
    <location>
        <begin position="40"/>
        <end position="56"/>
    </location>
</feature>
<keyword evidence="4" id="KW-1185">Reference proteome</keyword>
<proteinExistence type="predicted"/>
<reference evidence="3" key="1">
    <citation type="submission" date="2023-03" db="EMBL/GenBank/DDBJ databases">
        <authorList>
            <person name="Cremers G."/>
            <person name="Picone N."/>
        </authorList>
    </citation>
    <scope>NUCLEOTIDE SEQUENCE</scope>
    <source>
        <strain evidence="3">Sample_alias</strain>
    </source>
</reference>
<evidence type="ECO:0000256" key="2">
    <source>
        <dbReference type="SAM" id="Phobius"/>
    </source>
</evidence>
<dbReference type="EMBL" id="OX458932">
    <property type="protein sequence ID" value="CAI9084559.1"/>
    <property type="molecule type" value="Genomic_DNA"/>
</dbReference>
<gene>
    <name evidence="3" type="ORF">MFUM_0152</name>
</gene>
<keyword evidence="2" id="KW-0812">Transmembrane</keyword>
<evidence type="ECO:0000313" key="4">
    <source>
        <dbReference type="Proteomes" id="UP001161497"/>
    </source>
</evidence>
<protein>
    <submittedName>
        <fullName evidence="3">Uncharacterized protein</fullName>
    </submittedName>
</protein>
<dbReference type="Proteomes" id="UP001161497">
    <property type="component" value="Chromosome"/>
</dbReference>
<keyword evidence="2" id="KW-0472">Membrane</keyword>
<keyword evidence="2" id="KW-1133">Transmembrane helix</keyword>